<evidence type="ECO:0000256" key="1">
    <source>
        <dbReference type="SAM" id="Phobius"/>
    </source>
</evidence>
<comment type="caution">
    <text evidence="2">The sequence shown here is derived from an EMBL/GenBank/DDBJ whole genome shotgun (WGS) entry which is preliminary data.</text>
</comment>
<sequence length="68" mass="6909">MSAAPSRSIVLPLAVGLFAAGVLAVVVVFGLYATGIADLPLWLNLATLLAPLGLIVGVVGAVARTRRR</sequence>
<proteinExistence type="predicted"/>
<dbReference type="EMBL" id="JACHIV010000001">
    <property type="protein sequence ID" value="MBB5072127.1"/>
    <property type="molecule type" value="Genomic_DNA"/>
</dbReference>
<name>A0A840NVF9_9PSEU</name>
<protein>
    <submittedName>
        <fullName evidence="2">High-affinity Fe2+/Pb2+ permease</fullName>
    </submittedName>
</protein>
<dbReference type="AlphaFoldDB" id="A0A840NVF9"/>
<keyword evidence="1" id="KW-0472">Membrane</keyword>
<reference evidence="2 3" key="1">
    <citation type="submission" date="2020-08" db="EMBL/GenBank/DDBJ databases">
        <title>Sequencing the genomes of 1000 actinobacteria strains.</title>
        <authorList>
            <person name="Klenk H.-P."/>
        </authorList>
    </citation>
    <scope>NUCLEOTIDE SEQUENCE [LARGE SCALE GENOMIC DNA]</scope>
    <source>
        <strain evidence="2 3">DSM 45582</strain>
    </source>
</reference>
<dbReference type="RefSeq" id="WP_184483251.1">
    <property type="nucleotide sequence ID" value="NZ_JACHIV010000001.1"/>
</dbReference>
<feature type="transmembrane region" description="Helical" evidence="1">
    <location>
        <begin position="9"/>
        <end position="33"/>
    </location>
</feature>
<organism evidence="2 3">
    <name type="scientific">Saccharopolyspora gloriosae</name>
    <dbReference type="NCBI Taxonomy" id="455344"/>
    <lineage>
        <taxon>Bacteria</taxon>
        <taxon>Bacillati</taxon>
        <taxon>Actinomycetota</taxon>
        <taxon>Actinomycetes</taxon>
        <taxon>Pseudonocardiales</taxon>
        <taxon>Pseudonocardiaceae</taxon>
        <taxon>Saccharopolyspora</taxon>
    </lineage>
</organism>
<feature type="transmembrane region" description="Helical" evidence="1">
    <location>
        <begin position="39"/>
        <end position="63"/>
    </location>
</feature>
<accession>A0A840NVF9</accession>
<keyword evidence="1" id="KW-0812">Transmembrane</keyword>
<dbReference type="Proteomes" id="UP000580474">
    <property type="component" value="Unassembled WGS sequence"/>
</dbReference>
<gene>
    <name evidence="2" type="ORF">BJ969_005215</name>
</gene>
<keyword evidence="1" id="KW-1133">Transmembrane helix</keyword>
<evidence type="ECO:0000313" key="3">
    <source>
        <dbReference type="Proteomes" id="UP000580474"/>
    </source>
</evidence>
<evidence type="ECO:0000313" key="2">
    <source>
        <dbReference type="EMBL" id="MBB5072127.1"/>
    </source>
</evidence>
<keyword evidence="3" id="KW-1185">Reference proteome</keyword>